<dbReference type="Proteomes" id="UP001163624">
    <property type="component" value="Chromosome"/>
</dbReference>
<dbReference type="PANTHER" id="PTHR42911:SF1">
    <property type="entry name" value="MODULATOR OF FTSH PROTEASE HFLC"/>
    <property type="match status" value="1"/>
</dbReference>
<evidence type="ECO:0000256" key="4">
    <source>
        <dbReference type="SAM" id="Phobius"/>
    </source>
</evidence>
<dbReference type="SMART" id="SM00244">
    <property type="entry name" value="PHB"/>
    <property type="match status" value="1"/>
</dbReference>
<sequence>MSSAQRGRARETAGGPWLQAGRIGFIALYAVTLLAALGWLFGNVREVGPESRAVVLRLGAQDRIQNAGLLLAWPRPFEQVVMLPSAGRVTERRVELLLRSELAQKSDYDGSLANDATAGSGFLLTGDSGTVQLDVQVFYKVSDPYAFALQGPHVEPALDRLVERNAVQVCASRDMDAILVARPELVGGDASLAERRERLRGDLQQGINGSLARLREAGAGLGIEVVRVDVQSSLPLSAVSAFNAVLTASQQAEQAVAKARNEAARQLQQATQSADRTVQVAQAEATERLSRARADTASIVGLSRQQGPELLLRLYRERVPAILSRAGSVSAVNPDDAGRLIVPGPKP</sequence>
<evidence type="ECO:0000313" key="7">
    <source>
        <dbReference type="Proteomes" id="UP001163624"/>
    </source>
</evidence>
<dbReference type="Gene3D" id="3.30.479.30">
    <property type="entry name" value="Band 7 domain"/>
    <property type="match status" value="1"/>
</dbReference>
<gene>
    <name evidence="6" type="ORF">OU419_15125</name>
</gene>
<dbReference type="InterPro" id="IPR036013">
    <property type="entry name" value="Band_7/SPFH_dom_sf"/>
</dbReference>
<dbReference type="CDD" id="cd03404">
    <property type="entry name" value="SPFH_HflK"/>
    <property type="match status" value="1"/>
</dbReference>
<feature type="coiled-coil region" evidence="3">
    <location>
        <begin position="249"/>
        <end position="284"/>
    </location>
</feature>
<keyword evidence="4" id="KW-1133">Transmembrane helix</keyword>
<comment type="similarity">
    <text evidence="2">Belongs to the band 7/mec-2 family. HflK subfamily.</text>
</comment>
<dbReference type="GO" id="GO:0008233">
    <property type="term" value="F:peptidase activity"/>
    <property type="evidence" value="ECO:0007669"/>
    <property type="project" value="UniProtKB-KW"/>
</dbReference>
<accession>A0ABY6ZQP9</accession>
<dbReference type="InterPro" id="IPR001107">
    <property type="entry name" value="Band_7"/>
</dbReference>
<feature type="transmembrane region" description="Helical" evidence="4">
    <location>
        <begin position="20"/>
        <end position="42"/>
    </location>
</feature>
<keyword evidence="7" id="KW-1185">Reference proteome</keyword>
<protein>
    <submittedName>
        <fullName evidence="6">Protease modulator HflK</fullName>
    </submittedName>
</protein>
<keyword evidence="4" id="KW-0472">Membrane</keyword>
<dbReference type="EMBL" id="CP113432">
    <property type="protein sequence ID" value="WAI47114.1"/>
    <property type="molecule type" value="Genomic_DNA"/>
</dbReference>
<reference evidence="6" key="1">
    <citation type="submission" date="2022-11" db="EMBL/GenBank/DDBJ databases">
        <title>Pseudomonas triclosanedens sp. nov., a triclosan degrader isolated from activated sludge.</title>
        <authorList>
            <person name="Yin Y."/>
            <person name="Lu Z."/>
        </authorList>
    </citation>
    <scope>NUCLEOTIDE SEQUENCE</scope>
    <source>
        <strain evidence="6">ZM23</strain>
    </source>
</reference>
<dbReference type="RefSeq" id="WP_254476582.1">
    <property type="nucleotide sequence ID" value="NZ_CP113432.1"/>
</dbReference>
<feature type="domain" description="Band 7" evidence="5">
    <location>
        <begin position="42"/>
        <end position="246"/>
    </location>
</feature>
<dbReference type="GO" id="GO:0006508">
    <property type="term" value="P:proteolysis"/>
    <property type="evidence" value="ECO:0007669"/>
    <property type="project" value="UniProtKB-KW"/>
</dbReference>
<keyword evidence="6" id="KW-0378">Hydrolase</keyword>
<comment type="subcellular location">
    <subcellularLocation>
        <location evidence="1">Membrane</location>
        <topology evidence="1">Single-pass membrane protein</topology>
    </subcellularLocation>
</comment>
<evidence type="ECO:0000313" key="6">
    <source>
        <dbReference type="EMBL" id="WAI47114.1"/>
    </source>
</evidence>
<keyword evidence="4" id="KW-0812">Transmembrane</keyword>
<proteinExistence type="inferred from homology"/>
<dbReference type="Pfam" id="PF01145">
    <property type="entry name" value="Band_7"/>
    <property type="match status" value="1"/>
</dbReference>
<evidence type="ECO:0000256" key="1">
    <source>
        <dbReference type="ARBA" id="ARBA00004167"/>
    </source>
</evidence>
<evidence type="ECO:0000259" key="5">
    <source>
        <dbReference type="SMART" id="SM00244"/>
    </source>
</evidence>
<evidence type="ECO:0000256" key="2">
    <source>
        <dbReference type="ARBA" id="ARBA00006971"/>
    </source>
</evidence>
<organism evidence="6 7">
    <name type="scientific">Pseudomonas triclosanedens</name>
    <dbReference type="NCBI Taxonomy" id="2961893"/>
    <lineage>
        <taxon>Bacteria</taxon>
        <taxon>Pseudomonadati</taxon>
        <taxon>Pseudomonadota</taxon>
        <taxon>Gammaproteobacteria</taxon>
        <taxon>Pseudomonadales</taxon>
        <taxon>Pseudomonadaceae</taxon>
        <taxon>Pseudomonas</taxon>
    </lineage>
</organism>
<dbReference type="SUPFAM" id="SSF117892">
    <property type="entry name" value="Band 7/SPFH domain"/>
    <property type="match status" value="1"/>
</dbReference>
<evidence type="ECO:0000256" key="3">
    <source>
        <dbReference type="SAM" id="Coils"/>
    </source>
</evidence>
<keyword evidence="6" id="KW-0645">Protease</keyword>
<name>A0ABY6ZQP9_9PSED</name>
<dbReference type="PANTHER" id="PTHR42911">
    <property type="entry name" value="MODULATOR OF FTSH PROTEASE HFLC"/>
    <property type="match status" value="1"/>
</dbReference>
<dbReference type="InterPro" id="IPR010201">
    <property type="entry name" value="HflK"/>
</dbReference>
<keyword evidence="3" id="KW-0175">Coiled coil</keyword>